<gene>
    <name evidence="1" type="ORF">Pa4123_55540</name>
</gene>
<dbReference type="EMBL" id="BSDI01000031">
    <property type="protein sequence ID" value="GLI00278.1"/>
    <property type="molecule type" value="Genomic_DNA"/>
</dbReference>
<reference evidence="1" key="1">
    <citation type="submission" date="2022-12" db="EMBL/GenBank/DDBJ databases">
        <title>New Phytohabitans aurantiacus sp. RD004123 nov., an actinomycete isolated from soil.</title>
        <authorList>
            <person name="Triningsih D.W."/>
            <person name="Harunari E."/>
            <person name="Igarashi Y."/>
        </authorList>
    </citation>
    <scope>NUCLEOTIDE SEQUENCE</scope>
    <source>
        <strain evidence="1">RD004123</strain>
    </source>
</reference>
<dbReference type="Proteomes" id="UP001144280">
    <property type="component" value="Unassembled WGS sequence"/>
</dbReference>
<name>A0ABQ5R132_9ACTN</name>
<organism evidence="1 2">
    <name type="scientific">Phytohabitans aurantiacus</name>
    <dbReference type="NCBI Taxonomy" id="3016789"/>
    <lineage>
        <taxon>Bacteria</taxon>
        <taxon>Bacillati</taxon>
        <taxon>Actinomycetota</taxon>
        <taxon>Actinomycetes</taxon>
        <taxon>Micromonosporales</taxon>
        <taxon>Micromonosporaceae</taxon>
    </lineage>
</organism>
<keyword evidence="2" id="KW-1185">Reference proteome</keyword>
<evidence type="ECO:0000313" key="1">
    <source>
        <dbReference type="EMBL" id="GLI00278.1"/>
    </source>
</evidence>
<accession>A0ABQ5R132</accession>
<proteinExistence type="predicted"/>
<dbReference type="RefSeq" id="WP_281900479.1">
    <property type="nucleotide sequence ID" value="NZ_BSDI01000031.1"/>
</dbReference>
<protein>
    <submittedName>
        <fullName evidence="1">Uncharacterized protein</fullName>
    </submittedName>
</protein>
<evidence type="ECO:0000313" key="2">
    <source>
        <dbReference type="Proteomes" id="UP001144280"/>
    </source>
</evidence>
<sequence length="114" mass="11759">MTDGVAARAAEVAAIGELPISAFVLGHLVNEPSGSSRPLELVVGRVIRDGDRLVFASPLPAGFVGAPVFCLQARGSDGGALQCLGLALPGDDRHPVATFDRIRDAIADLTTQRA</sequence>
<comment type="caution">
    <text evidence="1">The sequence shown here is derived from an EMBL/GenBank/DDBJ whole genome shotgun (WGS) entry which is preliminary data.</text>
</comment>